<evidence type="ECO:0000313" key="7">
    <source>
        <dbReference type="Proteomes" id="UP000321533"/>
    </source>
</evidence>
<evidence type="ECO:0000256" key="1">
    <source>
        <dbReference type="ARBA" id="ARBA00006739"/>
    </source>
</evidence>
<dbReference type="PANTHER" id="PTHR43630">
    <property type="entry name" value="POLY-BETA-1,6-N-ACETYL-D-GLUCOSAMINE SYNTHASE"/>
    <property type="match status" value="1"/>
</dbReference>
<dbReference type="InterPro" id="IPR029044">
    <property type="entry name" value="Nucleotide-diphossugar_trans"/>
</dbReference>
<dbReference type="CDD" id="cd06439">
    <property type="entry name" value="CESA_like_1"/>
    <property type="match status" value="1"/>
</dbReference>
<dbReference type="PANTHER" id="PTHR43630:SF1">
    <property type="entry name" value="POLY-BETA-1,6-N-ACETYL-D-GLUCOSAMINE SYNTHASE"/>
    <property type="match status" value="1"/>
</dbReference>
<dbReference type="Proteomes" id="UP000321533">
    <property type="component" value="Chromosome"/>
</dbReference>
<evidence type="ECO:0000313" key="6">
    <source>
        <dbReference type="EMBL" id="QEC66626.1"/>
    </source>
</evidence>
<keyword evidence="4" id="KW-1133">Transmembrane helix</keyword>
<feature type="domain" description="Glycosyltransferase 2-like" evidence="5">
    <location>
        <begin position="51"/>
        <end position="177"/>
    </location>
</feature>
<keyword evidence="7" id="KW-1185">Reference proteome</keyword>
<dbReference type="InterPro" id="IPR001173">
    <property type="entry name" value="Glyco_trans_2-like"/>
</dbReference>
<evidence type="ECO:0000256" key="3">
    <source>
        <dbReference type="ARBA" id="ARBA00022679"/>
    </source>
</evidence>
<accession>A0A5B8V7F8</accession>
<protein>
    <submittedName>
        <fullName evidence="6">Glycosyltransferase family 2 protein</fullName>
    </submittedName>
</protein>
<gene>
    <name evidence="6" type="ORF">FRZ67_04675</name>
</gene>
<dbReference type="RefSeq" id="WP_147188426.1">
    <property type="nucleotide sequence ID" value="NZ_CP042435.1"/>
</dbReference>
<sequence>MIIFFWVSLLIVFYTFIGYGIVLFLLVATRRMVKGKRNDLYDLQLLPDCTLIIAAYNEADILDDKITNTLSLKYPEQKLSILFVTDGSSDHSPEIVKKYPSVQLMHSPERKGKIHAMHRAMQQVKTGICIFTDANTFLNEDALINIARHYQDATVGAVAGEKRVNIDAMADATAGEGFYWKYESVLKKWDAELYSVVGAAGELFSIRTDLYIPVPPDTVLDDFMISLRIAEKGYRIVYEPNAYALETSSANIAEELKRKIRIAAGGIQSVLRLKSLLNPFRNFILSFQYISHRVLRWTITPFLLVLAFVLNFFIVFETKAIFYELMLAGQFAFYLVAFTGWIFEQKNIRVKALFVPYYFCMMNYAVLAGIWRYMFSEQKVAWDKAKRK</sequence>
<keyword evidence="4" id="KW-0472">Membrane</keyword>
<organism evidence="6 7">
    <name type="scientific">Panacibacter ginsenosidivorans</name>
    <dbReference type="NCBI Taxonomy" id="1813871"/>
    <lineage>
        <taxon>Bacteria</taxon>
        <taxon>Pseudomonadati</taxon>
        <taxon>Bacteroidota</taxon>
        <taxon>Chitinophagia</taxon>
        <taxon>Chitinophagales</taxon>
        <taxon>Chitinophagaceae</taxon>
        <taxon>Panacibacter</taxon>
    </lineage>
</organism>
<name>A0A5B8V7F8_9BACT</name>
<proteinExistence type="inferred from homology"/>
<keyword evidence="2" id="KW-0328">Glycosyltransferase</keyword>
<evidence type="ECO:0000256" key="4">
    <source>
        <dbReference type="SAM" id="Phobius"/>
    </source>
</evidence>
<feature type="transmembrane region" description="Helical" evidence="4">
    <location>
        <begin position="6"/>
        <end position="28"/>
    </location>
</feature>
<feature type="transmembrane region" description="Helical" evidence="4">
    <location>
        <begin position="294"/>
        <end position="314"/>
    </location>
</feature>
<keyword evidence="4" id="KW-0812">Transmembrane</keyword>
<dbReference type="Gene3D" id="3.90.550.10">
    <property type="entry name" value="Spore Coat Polysaccharide Biosynthesis Protein SpsA, Chain A"/>
    <property type="match status" value="1"/>
</dbReference>
<dbReference type="GO" id="GO:0016757">
    <property type="term" value="F:glycosyltransferase activity"/>
    <property type="evidence" value="ECO:0007669"/>
    <property type="project" value="UniProtKB-KW"/>
</dbReference>
<dbReference type="KEGG" id="pgin:FRZ67_04675"/>
<comment type="similarity">
    <text evidence="1">Belongs to the glycosyltransferase 2 family.</text>
</comment>
<evidence type="ECO:0000256" key="2">
    <source>
        <dbReference type="ARBA" id="ARBA00022676"/>
    </source>
</evidence>
<feature type="transmembrane region" description="Helical" evidence="4">
    <location>
        <begin position="355"/>
        <end position="374"/>
    </location>
</feature>
<dbReference type="EMBL" id="CP042435">
    <property type="protein sequence ID" value="QEC66626.1"/>
    <property type="molecule type" value="Genomic_DNA"/>
</dbReference>
<keyword evidence="3 6" id="KW-0808">Transferase</keyword>
<dbReference type="OrthoDB" id="9766971at2"/>
<dbReference type="Pfam" id="PF00535">
    <property type="entry name" value="Glycos_transf_2"/>
    <property type="match status" value="1"/>
</dbReference>
<feature type="transmembrane region" description="Helical" evidence="4">
    <location>
        <begin position="320"/>
        <end position="343"/>
    </location>
</feature>
<evidence type="ECO:0000259" key="5">
    <source>
        <dbReference type="Pfam" id="PF00535"/>
    </source>
</evidence>
<dbReference type="SUPFAM" id="SSF53448">
    <property type="entry name" value="Nucleotide-diphospho-sugar transferases"/>
    <property type="match status" value="1"/>
</dbReference>
<reference evidence="6 7" key="1">
    <citation type="journal article" date="2016" name="Int. J. Syst. Evol. Microbiol.">
        <title>Panacibacter ginsenosidivorans gen. nov., sp. nov., with ginsenoside converting activity isolated from soil of a ginseng field.</title>
        <authorList>
            <person name="Siddiqi M.Z."/>
            <person name="Muhammad Shafi S."/>
            <person name="Choi K.D."/>
            <person name="Im W.T."/>
        </authorList>
    </citation>
    <scope>NUCLEOTIDE SEQUENCE [LARGE SCALE GENOMIC DNA]</scope>
    <source>
        <strain evidence="6 7">Gsoil1550</strain>
    </source>
</reference>
<dbReference type="AlphaFoldDB" id="A0A5B8V7F8"/>